<evidence type="ECO:0000313" key="2">
    <source>
        <dbReference type="Proteomes" id="UP000240883"/>
    </source>
</evidence>
<dbReference type="OrthoDB" id="6365676at2759"/>
<gene>
    <name evidence="1" type="ORF">BS50DRAFT_626555</name>
</gene>
<accession>A0A2T2N2K0</accession>
<proteinExistence type="predicted"/>
<reference evidence="1 2" key="1">
    <citation type="journal article" date="2018" name="Front. Microbiol.">
        <title>Genome-Wide Analysis of Corynespora cassiicola Leaf Fall Disease Putative Effectors.</title>
        <authorList>
            <person name="Lopez D."/>
            <person name="Ribeiro S."/>
            <person name="Label P."/>
            <person name="Fumanal B."/>
            <person name="Venisse J.S."/>
            <person name="Kohler A."/>
            <person name="de Oliveira R.R."/>
            <person name="Labutti K."/>
            <person name="Lipzen A."/>
            <person name="Lail K."/>
            <person name="Bauer D."/>
            <person name="Ohm R.A."/>
            <person name="Barry K.W."/>
            <person name="Spatafora J."/>
            <person name="Grigoriev I.V."/>
            <person name="Martin F.M."/>
            <person name="Pujade-Renaud V."/>
        </authorList>
    </citation>
    <scope>NUCLEOTIDE SEQUENCE [LARGE SCALE GENOMIC DNA]</scope>
    <source>
        <strain evidence="1 2">Philippines</strain>
    </source>
</reference>
<dbReference type="EMBL" id="KZ678154">
    <property type="protein sequence ID" value="PSN59599.1"/>
    <property type="molecule type" value="Genomic_DNA"/>
</dbReference>
<organism evidence="1 2">
    <name type="scientific">Corynespora cassiicola Philippines</name>
    <dbReference type="NCBI Taxonomy" id="1448308"/>
    <lineage>
        <taxon>Eukaryota</taxon>
        <taxon>Fungi</taxon>
        <taxon>Dikarya</taxon>
        <taxon>Ascomycota</taxon>
        <taxon>Pezizomycotina</taxon>
        <taxon>Dothideomycetes</taxon>
        <taxon>Pleosporomycetidae</taxon>
        <taxon>Pleosporales</taxon>
        <taxon>Corynesporascaceae</taxon>
        <taxon>Corynespora</taxon>
    </lineage>
</organism>
<sequence length="344" mass="39402">MEPPQGSRRGGIWALPSELLAHILDQLVATRDGRLPVAFAQHDAVTRALRALTLVSRGLYRVASRHLYEYCVYLDNCTNYAQFRRTLGLDLGHHPQKLDFGQAARDEGLFDEANALERLKSMFISPQKTSKCEEAPLVRLPQIIDLCSMVGRTLKRLVLDLQPIYATPSEILVVKPHMGDNNIFAHMPNLEELVCSYDINDYFPRLPLNLKRLAITTQGLHSGHEDFCFSAVKLETLVFLRHPHLEAKYIDRIFEGYLGKHVDVVLVDVNANHRTPEGTRDWKEHDRVTIWETDVPKSYYGDDDDLILCDAWIWEQGVRGTLWEQEKRRMLSWSEIEAKMAGIG</sequence>
<dbReference type="AlphaFoldDB" id="A0A2T2N2K0"/>
<protein>
    <submittedName>
        <fullName evidence="1">Uncharacterized protein</fullName>
    </submittedName>
</protein>
<dbReference type="Proteomes" id="UP000240883">
    <property type="component" value="Unassembled WGS sequence"/>
</dbReference>
<evidence type="ECO:0000313" key="1">
    <source>
        <dbReference type="EMBL" id="PSN59599.1"/>
    </source>
</evidence>
<name>A0A2T2N2K0_CORCC</name>
<keyword evidence="2" id="KW-1185">Reference proteome</keyword>